<keyword evidence="2" id="KW-1185">Reference proteome</keyword>
<dbReference type="AlphaFoldDB" id="A0A7W8FGB6"/>
<protein>
    <submittedName>
        <fullName evidence="1">Uncharacterized protein</fullName>
    </submittedName>
</protein>
<name>A0A7W8FGB6_9BACT</name>
<evidence type="ECO:0000313" key="1">
    <source>
        <dbReference type="EMBL" id="MBB5143615.1"/>
    </source>
</evidence>
<reference evidence="1 2" key="1">
    <citation type="submission" date="2020-08" db="EMBL/GenBank/DDBJ databases">
        <title>Genomic Encyclopedia of Type Strains, Phase IV (KMG-IV): sequencing the most valuable type-strain genomes for metagenomic binning, comparative biology and taxonomic classification.</title>
        <authorList>
            <person name="Goeker M."/>
        </authorList>
    </citation>
    <scope>NUCLEOTIDE SEQUENCE [LARGE SCALE GENOMIC DNA]</scope>
    <source>
        <strain evidence="1 2">DSM 11275</strain>
    </source>
</reference>
<proteinExistence type="predicted"/>
<organism evidence="1 2">
    <name type="scientific">Desulfovibrio intestinalis</name>
    <dbReference type="NCBI Taxonomy" id="58621"/>
    <lineage>
        <taxon>Bacteria</taxon>
        <taxon>Pseudomonadati</taxon>
        <taxon>Thermodesulfobacteriota</taxon>
        <taxon>Desulfovibrionia</taxon>
        <taxon>Desulfovibrionales</taxon>
        <taxon>Desulfovibrionaceae</taxon>
        <taxon>Desulfovibrio</taxon>
    </lineage>
</organism>
<comment type="caution">
    <text evidence="1">The sequence shown here is derived from an EMBL/GenBank/DDBJ whole genome shotgun (WGS) entry which is preliminary data.</text>
</comment>
<dbReference type="Proteomes" id="UP000539075">
    <property type="component" value="Unassembled WGS sequence"/>
</dbReference>
<sequence length="29" mass="3380">MRNAFVHSAIYGVCVKEEIFVRNIDNILK</sequence>
<dbReference type="EMBL" id="JACHGO010000004">
    <property type="protein sequence ID" value="MBB5143615.1"/>
    <property type="molecule type" value="Genomic_DNA"/>
</dbReference>
<gene>
    <name evidence="1" type="ORF">HNQ38_001712</name>
</gene>
<evidence type="ECO:0000313" key="2">
    <source>
        <dbReference type="Proteomes" id="UP000539075"/>
    </source>
</evidence>
<accession>A0A7W8FGB6</accession>